<keyword evidence="3" id="KW-1185">Reference proteome</keyword>
<dbReference type="EMBL" id="AYKW01000008">
    <property type="protein sequence ID" value="PIL33092.1"/>
    <property type="molecule type" value="Genomic_DNA"/>
</dbReference>
<comment type="caution">
    <text evidence="2">The sequence shown here is derived from an EMBL/GenBank/DDBJ whole genome shotgun (WGS) entry which is preliminary data.</text>
</comment>
<feature type="compositionally biased region" description="Polar residues" evidence="1">
    <location>
        <begin position="18"/>
        <end position="31"/>
    </location>
</feature>
<reference evidence="2 3" key="1">
    <citation type="journal article" date="2015" name="Sci. Rep.">
        <title>Chromosome-level genome map provides insights into diverse defense mechanisms in the medicinal fungus Ganoderma sinense.</title>
        <authorList>
            <person name="Zhu Y."/>
            <person name="Xu J."/>
            <person name="Sun C."/>
            <person name="Zhou S."/>
            <person name="Xu H."/>
            <person name="Nelson D.R."/>
            <person name="Qian J."/>
            <person name="Song J."/>
            <person name="Luo H."/>
            <person name="Xiang L."/>
            <person name="Li Y."/>
            <person name="Xu Z."/>
            <person name="Ji A."/>
            <person name="Wang L."/>
            <person name="Lu S."/>
            <person name="Hayward A."/>
            <person name="Sun W."/>
            <person name="Li X."/>
            <person name="Schwartz D.C."/>
            <person name="Wang Y."/>
            <person name="Chen S."/>
        </authorList>
    </citation>
    <scope>NUCLEOTIDE SEQUENCE [LARGE SCALE GENOMIC DNA]</scope>
    <source>
        <strain evidence="2 3">ZZ0214-1</strain>
    </source>
</reference>
<evidence type="ECO:0000313" key="2">
    <source>
        <dbReference type="EMBL" id="PIL33092.1"/>
    </source>
</evidence>
<proteinExistence type="predicted"/>
<organism evidence="2 3">
    <name type="scientific">Ganoderma sinense ZZ0214-1</name>
    <dbReference type="NCBI Taxonomy" id="1077348"/>
    <lineage>
        <taxon>Eukaryota</taxon>
        <taxon>Fungi</taxon>
        <taxon>Dikarya</taxon>
        <taxon>Basidiomycota</taxon>
        <taxon>Agaricomycotina</taxon>
        <taxon>Agaricomycetes</taxon>
        <taxon>Polyporales</taxon>
        <taxon>Polyporaceae</taxon>
        <taxon>Ganoderma</taxon>
    </lineage>
</organism>
<name>A0A2G8SH54_9APHY</name>
<evidence type="ECO:0000313" key="3">
    <source>
        <dbReference type="Proteomes" id="UP000230002"/>
    </source>
</evidence>
<feature type="region of interest" description="Disordered" evidence="1">
    <location>
        <begin position="18"/>
        <end position="43"/>
    </location>
</feature>
<evidence type="ECO:0000256" key="1">
    <source>
        <dbReference type="SAM" id="MobiDB-lite"/>
    </source>
</evidence>
<protein>
    <submittedName>
        <fullName evidence="2">Uncharacterized protein</fullName>
    </submittedName>
</protein>
<dbReference type="AlphaFoldDB" id="A0A2G8SH54"/>
<sequence>MCHDPAAEWTDLIPTSARQQWTQPHGETAQITGHPCTERRTRAEERKSSKFLVSFGFWKLDEAKNELLLVSSPQSTKSRNLVSIVPSAQAILEGSNDASVLKNLMKSAIPFSLQELQYSFPPP</sequence>
<dbReference type="Proteomes" id="UP000230002">
    <property type="component" value="Unassembled WGS sequence"/>
</dbReference>
<gene>
    <name evidence="2" type="ORF">GSI_04541</name>
</gene>
<accession>A0A2G8SH54</accession>